<dbReference type="EMBL" id="CP133618">
    <property type="protein sequence ID" value="WMV37270.1"/>
    <property type="molecule type" value="Genomic_DNA"/>
</dbReference>
<evidence type="ECO:0000313" key="3">
    <source>
        <dbReference type="Proteomes" id="UP001234989"/>
    </source>
</evidence>
<gene>
    <name evidence="2" type="ORF">MTR67_030655</name>
</gene>
<organism evidence="2 3">
    <name type="scientific">Solanum verrucosum</name>
    <dbReference type="NCBI Taxonomy" id="315347"/>
    <lineage>
        <taxon>Eukaryota</taxon>
        <taxon>Viridiplantae</taxon>
        <taxon>Streptophyta</taxon>
        <taxon>Embryophyta</taxon>
        <taxon>Tracheophyta</taxon>
        <taxon>Spermatophyta</taxon>
        <taxon>Magnoliopsida</taxon>
        <taxon>eudicotyledons</taxon>
        <taxon>Gunneridae</taxon>
        <taxon>Pentapetalae</taxon>
        <taxon>asterids</taxon>
        <taxon>lamiids</taxon>
        <taxon>Solanales</taxon>
        <taxon>Solanaceae</taxon>
        <taxon>Solanoideae</taxon>
        <taxon>Solaneae</taxon>
        <taxon>Solanum</taxon>
    </lineage>
</organism>
<protein>
    <submittedName>
        <fullName evidence="2">Uncharacterized protein</fullName>
    </submittedName>
</protein>
<feature type="region of interest" description="Disordered" evidence="1">
    <location>
        <begin position="44"/>
        <end position="65"/>
    </location>
</feature>
<name>A0AAF0U0T1_SOLVR</name>
<accession>A0AAF0U0T1</accession>
<keyword evidence="3" id="KW-1185">Reference proteome</keyword>
<reference evidence="2" key="1">
    <citation type="submission" date="2023-08" db="EMBL/GenBank/DDBJ databases">
        <title>A de novo genome assembly of Solanum verrucosum Schlechtendal, a Mexican diploid species geographically isolated from the other diploid A-genome species in potato relatives.</title>
        <authorList>
            <person name="Hosaka K."/>
        </authorList>
    </citation>
    <scope>NUCLEOTIDE SEQUENCE</scope>
    <source>
        <tissue evidence="2">Young leaves</tissue>
    </source>
</reference>
<dbReference type="AlphaFoldDB" id="A0AAF0U0T1"/>
<dbReference type="Proteomes" id="UP001234989">
    <property type="component" value="Chromosome 7"/>
</dbReference>
<evidence type="ECO:0000256" key="1">
    <source>
        <dbReference type="SAM" id="MobiDB-lite"/>
    </source>
</evidence>
<evidence type="ECO:0000313" key="2">
    <source>
        <dbReference type="EMBL" id="WMV37270.1"/>
    </source>
</evidence>
<proteinExistence type="predicted"/>
<sequence length="132" mass="14558">MRVSMAEKEELTAYQFKCVAQVWFNQWKEERAIDAGCSDVPAPKFNKDSLPNPKSQRGGGSGSSILSCQKCGNSNSRKCLASMDGGFGYGKNGHKMIIFLLLATKRRDCRKAQPNCSDLGAPCQNKFYALHT</sequence>